<dbReference type="FunCoup" id="A7TGJ5">
    <property type="interactions" value="37"/>
</dbReference>
<dbReference type="OMA" id="EYMIERC"/>
<gene>
    <name evidence="1" type="ORF">Kpol_1048p33</name>
</gene>
<sequence length="165" mass="19557">MEIQDQENIGKKGFNKDNAITKPIALDQATGEVQVRKSTGKVKIRKGQSEEEYEKQLDHFFNIEKGPTVTEVNWMDNQDALNLLNTNDEYDITIKQTRQKLTSFCERYYYQRRYEECLTLSQKLLEIFEPLNTKNKMNRELDELRYMIDHCQKNSNHENVVILES</sequence>
<dbReference type="GeneID" id="5546902"/>
<dbReference type="HOGENOM" id="CLU_125620_0_0_1"/>
<protein>
    <submittedName>
        <fullName evidence="1">Uncharacterized protein</fullName>
    </submittedName>
</protein>
<dbReference type="InParanoid" id="A7TGJ5"/>
<dbReference type="eggNOG" id="ENOG502S12S">
    <property type="taxonomic scope" value="Eukaryota"/>
</dbReference>
<name>A7TGJ5_VANPO</name>
<evidence type="ECO:0000313" key="2">
    <source>
        <dbReference type="Proteomes" id="UP000000267"/>
    </source>
</evidence>
<reference evidence="1 2" key="1">
    <citation type="journal article" date="2007" name="Proc. Natl. Acad. Sci. U.S.A.">
        <title>Independent sorting-out of thousands of duplicated gene pairs in two yeast species descended from a whole-genome duplication.</title>
        <authorList>
            <person name="Scannell D.R."/>
            <person name="Frank A.C."/>
            <person name="Conant G.C."/>
            <person name="Byrne K.P."/>
            <person name="Woolfit M."/>
            <person name="Wolfe K.H."/>
        </authorList>
    </citation>
    <scope>NUCLEOTIDE SEQUENCE [LARGE SCALE GENOMIC DNA]</scope>
    <source>
        <strain evidence="2">ATCC 22028 / DSM 70294 / BCRC 21397 / CBS 2163 / NBRC 10782 / NRRL Y-8283 / UCD 57-17</strain>
    </source>
</reference>
<keyword evidence="2" id="KW-1185">Reference proteome</keyword>
<dbReference type="EMBL" id="DS480387">
    <property type="protein sequence ID" value="EDO18602.1"/>
    <property type="molecule type" value="Genomic_DNA"/>
</dbReference>
<proteinExistence type="predicted"/>
<dbReference type="PhylomeDB" id="A7TGJ5"/>
<organism evidence="2">
    <name type="scientific">Vanderwaltozyma polyspora (strain ATCC 22028 / DSM 70294 / BCRC 21397 / CBS 2163 / NBRC 10782 / NRRL Y-8283 / UCD 57-17)</name>
    <name type="common">Kluyveromyces polysporus</name>
    <dbReference type="NCBI Taxonomy" id="436907"/>
    <lineage>
        <taxon>Eukaryota</taxon>
        <taxon>Fungi</taxon>
        <taxon>Dikarya</taxon>
        <taxon>Ascomycota</taxon>
        <taxon>Saccharomycotina</taxon>
        <taxon>Saccharomycetes</taxon>
        <taxon>Saccharomycetales</taxon>
        <taxon>Saccharomycetaceae</taxon>
        <taxon>Vanderwaltozyma</taxon>
    </lineage>
</organism>
<accession>A7TGJ5</accession>
<dbReference type="KEGG" id="vpo:Kpol_1048p33"/>
<dbReference type="Proteomes" id="UP000000267">
    <property type="component" value="Unassembled WGS sequence"/>
</dbReference>
<evidence type="ECO:0000313" key="1">
    <source>
        <dbReference type="EMBL" id="EDO18602.1"/>
    </source>
</evidence>
<dbReference type="AlphaFoldDB" id="A7TGJ5"/>
<dbReference type="OrthoDB" id="4082971at2759"/>
<dbReference type="RefSeq" id="XP_001646460.1">
    <property type="nucleotide sequence ID" value="XM_001646410.1"/>
</dbReference>